<dbReference type="EC" id="3.4.21.-" evidence="7"/>
<dbReference type="PANTHER" id="PTHR15462:SF9">
    <property type="entry name" value="SERINE PROTEASE"/>
    <property type="match status" value="1"/>
</dbReference>
<feature type="compositionally biased region" description="Basic and acidic residues" evidence="8">
    <location>
        <begin position="398"/>
        <end position="410"/>
    </location>
</feature>
<dbReference type="Proteomes" id="UP000736164">
    <property type="component" value="Unassembled WGS sequence"/>
</dbReference>
<comment type="similarity">
    <text evidence="2 7">Belongs to the peptidase S1B family.</text>
</comment>
<dbReference type="EMBL" id="JAAWVO010062514">
    <property type="protein sequence ID" value="MBN3322962.1"/>
    <property type="molecule type" value="Genomic_DNA"/>
</dbReference>
<evidence type="ECO:0000256" key="1">
    <source>
        <dbReference type="ARBA" id="ARBA00007664"/>
    </source>
</evidence>
<evidence type="ECO:0000256" key="6">
    <source>
        <dbReference type="ARBA" id="ARBA00022825"/>
    </source>
</evidence>
<dbReference type="SUPFAM" id="SSF50494">
    <property type="entry name" value="Trypsin-like serine proteases"/>
    <property type="match status" value="1"/>
</dbReference>
<evidence type="ECO:0000256" key="5">
    <source>
        <dbReference type="ARBA" id="ARBA00022801"/>
    </source>
</evidence>
<dbReference type="PROSITE" id="PS00134">
    <property type="entry name" value="TRYPSIN_HIS"/>
    <property type="match status" value="1"/>
</dbReference>
<accession>A0A8J7P032</accession>
<feature type="compositionally biased region" description="Polar residues" evidence="8">
    <location>
        <begin position="119"/>
        <end position="128"/>
    </location>
</feature>
<evidence type="ECO:0000313" key="10">
    <source>
        <dbReference type="Proteomes" id="UP000736164"/>
    </source>
</evidence>
<gene>
    <name evidence="9" type="primary">Prss23_1</name>
    <name evidence="9" type="ORF">GTO95_0007394</name>
</gene>
<dbReference type="InterPro" id="IPR009003">
    <property type="entry name" value="Peptidase_S1_PA"/>
</dbReference>
<feature type="non-terminal residue" evidence="9">
    <location>
        <position position="577"/>
    </location>
</feature>
<keyword evidence="6 7" id="KW-0720">Serine protease</keyword>
<comment type="similarity">
    <text evidence="1">Belongs to the peptidase S1 family.</text>
</comment>
<keyword evidence="5 7" id="KW-0378">Hydrolase</keyword>
<dbReference type="InterPro" id="IPR043504">
    <property type="entry name" value="Peptidase_S1_PA_chymotrypsin"/>
</dbReference>
<dbReference type="GO" id="GO:0004252">
    <property type="term" value="F:serine-type endopeptidase activity"/>
    <property type="evidence" value="ECO:0007669"/>
    <property type="project" value="InterPro"/>
</dbReference>
<comment type="caution">
    <text evidence="9">The sequence shown here is derived from an EMBL/GenBank/DDBJ whole genome shotgun (WGS) entry which is preliminary data.</text>
</comment>
<dbReference type="InterPro" id="IPR008256">
    <property type="entry name" value="Peptidase_S1B"/>
</dbReference>
<dbReference type="InterPro" id="IPR018114">
    <property type="entry name" value="TRYPSIN_HIS"/>
</dbReference>
<feature type="region of interest" description="Disordered" evidence="8">
    <location>
        <begin position="87"/>
        <end position="130"/>
    </location>
</feature>
<dbReference type="Pfam" id="PF13365">
    <property type="entry name" value="Trypsin_2"/>
    <property type="match status" value="1"/>
</dbReference>
<evidence type="ECO:0000313" key="9">
    <source>
        <dbReference type="EMBL" id="MBN3322962.1"/>
    </source>
</evidence>
<feature type="non-terminal residue" evidence="9">
    <location>
        <position position="1"/>
    </location>
</feature>
<keyword evidence="4" id="KW-0732">Signal</keyword>
<dbReference type="Gene3D" id="2.40.10.10">
    <property type="entry name" value="Trypsin-like serine proteases"/>
    <property type="match status" value="2"/>
</dbReference>
<feature type="region of interest" description="Disordered" evidence="8">
    <location>
        <begin position="295"/>
        <end position="320"/>
    </location>
</feature>
<evidence type="ECO:0000256" key="8">
    <source>
        <dbReference type="SAM" id="MobiDB-lite"/>
    </source>
</evidence>
<proteinExistence type="inferred from homology"/>
<keyword evidence="10" id="KW-1185">Reference proteome</keyword>
<dbReference type="PRINTS" id="PR00839">
    <property type="entry name" value="V8PROTEASE"/>
</dbReference>
<name>A0A8J7P032_ATRSP</name>
<dbReference type="PANTHER" id="PTHR15462">
    <property type="entry name" value="SERINE PROTEASE"/>
    <property type="match status" value="1"/>
</dbReference>
<evidence type="ECO:0000256" key="3">
    <source>
        <dbReference type="ARBA" id="ARBA00022670"/>
    </source>
</evidence>
<evidence type="ECO:0000256" key="7">
    <source>
        <dbReference type="RuleBase" id="RU004296"/>
    </source>
</evidence>
<dbReference type="GO" id="GO:0006508">
    <property type="term" value="P:proteolysis"/>
    <property type="evidence" value="ECO:0007669"/>
    <property type="project" value="UniProtKB-KW"/>
</dbReference>
<evidence type="ECO:0000256" key="4">
    <source>
        <dbReference type="ARBA" id="ARBA00022729"/>
    </source>
</evidence>
<dbReference type="FunFam" id="2.40.10.10:FF:000048">
    <property type="entry name" value="serine protease 23"/>
    <property type="match status" value="1"/>
</dbReference>
<reference evidence="9" key="1">
    <citation type="journal article" date="2021" name="Cell">
        <title>Tracing the genetic footprints of vertebrate landing in non-teleost ray-finned fishes.</title>
        <authorList>
            <person name="Bi X."/>
            <person name="Wang K."/>
            <person name="Yang L."/>
            <person name="Pan H."/>
            <person name="Jiang H."/>
            <person name="Wei Q."/>
            <person name="Fang M."/>
            <person name="Yu H."/>
            <person name="Zhu C."/>
            <person name="Cai Y."/>
            <person name="He Y."/>
            <person name="Gan X."/>
            <person name="Zeng H."/>
            <person name="Yu D."/>
            <person name="Zhu Y."/>
            <person name="Jiang H."/>
            <person name="Qiu Q."/>
            <person name="Yang H."/>
            <person name="Zhang Y.E."/>
            <person name="Wang W."/>
            <person name="Zhu M."/>
            <person name="He S."/>
            <person name="Zhang G."/>
        </authorList>
    </citation>
    <scope>NUCLEOTIDE SEQUENCE</scope>
    <source>
        <strain evidence="9">Allg_001</strain>
    </source>
</reference>
<feature type="region of interest" description="Disordered" evidence="8">
    <location>
        <begin position="391"/>
        <end position="410"/>
    </location>
</feature>
<organism evidence="9 10">
    <name type="scientific">Atractosteus spatula</name>
    <name type="common">Alligator gar</name>
    <name type="synonym">Lepisosteus spatula</name>
    <dbReference type="NCBI Taxonomy" id="7917"/>
    <lineage>
        <taxon>Eukaryota</taxon>
        <taxon>Metazoa</taxon>
        <taxon>Chordata</taxon>
        <taxon>Craniata</taxon>
        <taxon>Vertebrata</taxon>
        <taxon>Euteleostomi</taxon>
        <taxon>Actinopterygii</taxon>
        <taxon>Neopterygii</taxon>
        <taxon>Holostei</taxon>
        <taxon>Semionotiformes</taxon>
        <taxon>Lepisosteidae</taxon>
        <taxon>Atractosteus</taxon>
    </lineage>
</organism>
<protein>
    <recommendedName>
        <fullName evidence="7">Serine protease</fullName>
        <ecNumber evidence="7">3.4.21.-</ecNumber>
    </recommendedName>
</protein>
<sequence>MRTNPTQVAVAAPGLVPGGCPPCPVVAVNPVPLPSSAPRFRLPAGPLPPAPRCCGGCGSRLVEACPLYGFGFLLGLFKRSPLGSATPDLGEDAPGPTAAQSGQPAKFVRGDRGTGLTLAPTQTETSPSLHYHHLRQLLRASEPDRLCRAGMSESSGSRSKRSEGAPETVRRFHEFACCPWVFCPRISTGGGLRRRHGDTRARRRRLEHRGRAGWNSTSGADPRVSRFVLWCSWVGRDCWSHSFSALPQLDFTTHCNATCYQQGEASPSWELLSERLAYETLYADGTRTLTTVDLEDKEEEEPGPAIQPPPRRWRPAARGRRKRQIYGADGRFSIRGNNFLLDYPFSTAVRISTGCTGVLVSERHVLTAAHCVHDGKDYVKGARKLRVGFLMPPSNSTKTERRPPGSQPEKKPLVRWVRVKRTRVPKGWIQGPQEASMDFDYALLELRAPHRRPYMRLSVAPSAQDLAGKRIHFSGFDSDRPGELVYRFCPVEDESNDLIYQHCDARPGASGSGVYGRVWDAALERWERKVIGVFSGHQWLEINGENRDFNVAVRFTPLKFAQICYWVKGNHLDCLRD</sequence>
<dbReference type="AlphaFoldDB" id="A0A8J7P032"/>
<dbReference type="InterPro" id="IPR050966">
    <property type="entry name" value="Glutamyl_endopeptidase"/>
</dbReference>
<keyword evidence="3 7" id="KW-0645">Protease</keyword>
<feature type="compositionally biased region" description="Basic residues" evidence="8">
    <location>
        <begin position="311"/>
        <end position="320"/>
    </location>
</feature>
<evidence type="ECO:0000256" key="2">
    <source>
        <dbReference type="ARBA" id="ARBA00008764"/>
    </source>
</evidence>